<dbReference type="InterPro" id="IPR034610">
    <property type="entry name" value="L-fuconate_dehydratase"/>
</dbReference>
<evidence type="ECO:0000256" key="1">
    <source>
        <dbReference type="ARBA" id="ARBA00001737"/>
    </source>
</evidence>
<dbReference type="InterPro" id="IPR013342">
    <property type="entry name" value="Mandelate_racemase_C"/>
</dbReference>
<dbReference type="KEGG" id="aqu:100636591"/>
<sequence length="451" mass="50294">MSSKLTFRNVLKPENVITELHWSDIRFPTSLEAHGSDAMHKDPDYSAAYVTIHAGGLSLVGHGLTFTVGRGNEIVCAAIKSLEPLVVGRSLVDIFTDFALFWHSLTCETQLRWIGPEKGAIHLAVAAVINALWDLWGKIECKPVWELLSDMSPEEIISLIDWQYLSDAITKDEALAILHKQYPSRRERIESVKQTGYPAYTTSAGWLGYSNEKIQALCREALDDGFKMFKVKIGQDVSDDIRRLKVIRKEIGPDTPLMSDANQRWDVDVAISHMTALSEFNLRWIEEPTSPDDILGHAKIGRALRPLGIGIATGEHCHNRVMFKQFLESGAMDYCQIDSCRLGGINEIISVLLLAAKFGIPVCPHAGGVGLCEFVQHLSIFDYVCVSGTMEGRVIEYVDHLHEHFLDPVVIKDGCYMVPSLPGYSGEMKEESRAAYLYPTGSVWKTLLDSQ</sequence>
<dbReference type="InterPro" id="IPR013341">
    <property type="entry name" value="Mandelate_racemase_N_dom"/>
</dbReference>
<evidence type="ECO:0000259" key="10">
    <source>
        <dbReference type="SMART" id="SM00922"/>
    </source>
</evidence>
<feature type="domain" description="Mandelate racemase/muconate lactonizing enzyme C-terminal" evidence="10">
    <location>
        <begin position="211"/>
        <end position="307"/>
    </location>
</feature>
<dbReference type="AlphaFoldDB" id="A0A1X7U3G6"/>
<dbReference type="EnsemblMetazoa" id="XM_003389050.3">
    <property type="protein sequence ID" value="XP_003389098.3"/>
    <property type="gene ID" value="LOC100636591"/>
</dbReference>
<dbReference type="Pfam" id="PF02746">
    <property type="entry name" value="MR_MLE_N"/>
    <property type="match status" value="1"/>
</dbReference>
<dbReference type="GO" id="GO:0016052">
    <property type="term" value="P:carbohydrate catabolic process"/>
    <property type="evidence" value="ECO:0007669"/>
    <property type="project" value="InterPro"/>
</dbReference>
<reference evidence="11" key="2">
    <citation type="submission" date="2017-05" db="UniProtKB">
        <authorList>
            <consortium name="EnsemblMetazoa"/>
        </authorList>
    </citation>
    <scope>IDENTIFICATION</scope>
</reference>
<keyword evidence="12" id="KW-1185">Reference proteome</keyword>
<evidence type="ECO:0000313" key="11">
    <source>
        <dbReference type="EnsemblMetazoa" id="Aqu2.1.22310_001"/>
    </source>
</evidence>
<dbReference type="GO" id="GO:0000287">
    <property type="term" value="F:magnesium ion binding"/>
    <property type="evidence" value="ECO:0007669"/>
    <property type="project" value="TreeGrafter"/>
</dbReference>
<evidence type="ECO:0000256" key="7">
    <source>
        <dbReference type="ARBA" id="ARBA00061144"/>
    </source>
</evidence>
<dbReference type="Gene3D" id="3.20.20.120">
    <property type="entry name" value="Enolase-like C-terminal domain"/>
    <property type="match status" value="1"/>
</dbReference>
<dbReference type="GO" id="GO:0050023">
    <property type="term" value="F:L-fuconate dehydratase activity"/>
    <property type="evidence" value="ECO:0007669"/>
    <property type="project" value="UniProtKB-EC"/>
</dbReference>
<name>A0A1X7U3G6_AMPQE</name>
<dbReference type="SFLD" id="SFLDF00111">
    <property type="entry name" value="L-fuconate_dehydratase"/>
    <property type="match status" value="1"/>
</dbReference>
<comment type="cofactor">
    <cofactor evidence="2">
        <name>Mg(2+)</name>
        <dbReference type="ChEBI" id="CHEBI:18420"/>
    </cofactor>
</comment>
<dbReference type="InterPro" id="IPR029017">
    <property type="entry name" value="Enolase-like_N"/>
</dbReference>
<dbReference type="InParanoid" id="A0A1X7U3G6"/>
<dbReference type="STRING" id="400682.A0A1X7U3G6"/>
<dbReference type="PANTHER" id="PTHR13794">
    <property type="entry name" value="ENOLASE SUPERFAMILY, MANDELATE RACEMASE"/>
    <property type="match status" value="1"/>
</dbReference>
<accession>A0A1X7U3G6</accession>
<dbReference type="InterPro" id="IPR046945">
    <property type="entry name" value="RHMD-like"/>
</dbReference>
<dbReference type="SFLD" id="SFLDS00001">
    <property type="entry name" value="Enolase"/>
    <property type="match status" value="1"/>
</dbReference>
<evidence type="ECO:0000256" key="4">
    <source>
        <dbReference type="ARBA" id="ARBA00022723"/>
    </source>
</evidence>
<dbReference type="Gene3D" id="3.30.390.10">
    <property type="entry name" value="Enolase-like, N-terminal domain"/>
    <property type="match status" value="1"/>
</dbReference>
<comment type="similarity">
    <text evidence="7">Belongs to the mandelate racemase/muconate lactonizing enzyme family. ENOSF1 subfamily.</text>
</comment>
<dbReference type="GO" id="GO:0009063">
    <property type="term" value="P:amino acid catabolic process"/>
    <property type="evidence" value="ECO:0007669"/>
    <property type="project" value="InterPro"/>
</dbReference>
<evidence type="ECO:0000256" key="2">
    <source>
        <dbReference type="ARBA" id="ARBA00001946"/>
    </source>
</evidence>
<dbReference type="InterPro" id="IPR036849">
    <property type="entry name" value="Enolase-like_C_sf"/>
</dbReference>
<organism evidence="11">
    <name type="scientific">Amphimedon queenslandica</name>
    <name type="common">Sponge</name>
    <dbReference type="NCBI Taxonomy" id="400682"/>
    <lineage>
        <taxon>Eukaryota</taxon>
        <taxon>Metazoa</taxon>
        <taxon>Porifera</taxon>
        <taxon>Demospongiae</taxon>
        <taxon>Heteroscleromorpha</taxon>
        <taxon>Haplosclerida</taxon>
        <taxon>Niphatidae</taxon>
        <taxon>Amphimedon</taxon>
    </lineage>
</organism>
<dbReference type="SFLD" id="SFLDG00179">
    <property type="entry name" value="mandelate_racemase"/>
    <property type="match status" value="1"/>
</dbReference>
<dbReference type="OMA" id="SGAIDVC"/>
<evidence type="ECO:0000256" key="3">
    <source>
        <dbReference type="ARBA" id="ARBA00013142"/>
    </source>
</evidence>
<dbReference type="Pfam" id="PF13378">
    <property type="entry name" value="MR_MLE_C"/>
    <property type="match status" value="1"/>
</dbReference>
<dbReference type="SMART" id="SM00922">
    <property type="entry name" value="MR_MLE"/>
    <property type="match status" value="1"/>
</dbReference>
<reference evidence="12" key="1">
    <citation type="journal article" date="2010" name="Nature">
        <title>The Amphimedon queenslandica genome and the evolution of animal complexity.</title>
        <authorList>
            <person name="Srivastava M."/>
            <person name="Simakov O."/>
            <person name="Chapman J."/>
            <person name="Fahey B."/>
            <person name="Gauthier M.E."/>
            <person name="Mitros T."/>
            <person name="Richards G.S."/>
            <person name="Conaco C."/>
            <person name="Dacre M."/>
            <person name="Hellsten U."/>
            <person name="Larroux C."/>
            <person name="Putnam N.H."/>
            <person name="Stanke M."/>
            <person name="Adamska M."/>
            <person name="Darling A."/>
            <person name="Degnan S.M."/>
            <person name="Oakley T.H."/>
            <person name="Plachetzki D.C."/>
            <person name="Zhai Y."/>
            <person name="Adamski M."/>
            <person name="Calcino A."/>
            <person name="Cummins S.F."/>
            <person name="Goodstein D.M."/>
            <person name="Harris C."/>
            <person name="Jackson D.J."/>
            <person name="Leys S.P."/>
            <person name="Shu S."/>
            <person name="Woodcroft B.J."/>
            <person name="Vervoort M."/>
            <person name="Kosik K.S."/>
            <person name="Manning G."/>
            <person name="Degnan B.M."/>
            <person name="Rokhsar D.S."/>
        </authorList>
    </citation>
    <scope>NUCLEOTIDE SEQUENCE [LARGE SCALE GENOMIC DNA]</scope>
</reference>
<dbReference type="Proteomes" id="UP000007879">
    <property type="component" value="Unassembled WGS sequence"/>
</dbReference>
<dbReference type="OrthoDB" id="14161at2759"/>
<evidence type="ECO:0000313" key="12">
    <source>
        <dbReference type="Proteomes" id="UP000007879"/>
    </source>
</evidence>
<dbReference type="PROSITE" id="PS00909">
    <property type="entry name" value="MR_MLE_2"/>
    <property type="match status" value="1"/>
</dbReference>
<keyword evidence="4" id="KW-0479">Metal-binding</keyword>
<gene>
    <name evidence="11" type="primary">100636591</name>
</gene>
<dbReference type="CDD" id="cd03324">
    <property type="entry name" value="rTSbeta_L-fuconate_dehydratase"/>
    <property type="match status" value="1"/>
</dbReference>
<evidence type="ECO:0000256" key="9">
    <source>
        <dbReference type="ARBA" id="ARBA00078003"/>
    </source>
</evidence>
<keyword evidence="6" id="KW-0456">Lyase</keyword>
<dbReference type="eggNOG" id="ENOG502QU7C">
    <property type="taxonomic scope" value="Eukaryota"/>
</dbReference>
<evidence type="ECO:0000256" key="5">
    <source>
        <dbReference type="ARBA" id="ARBA00022842"/>
    </source>
</evidence>
<dbReference type="EC" id="4.2.1.68" evidence="3"/>
<keyword evidence="5" id="KW-0460">Magnesium</keyword>
<dbReference type="SUPFAM" id="SSF54826">
    <property type="entry name" value="Enolase N-terminal domain-like"/>
    <property type="match status" value="1"/>
</dbReference>
<dbReference type="SUPFAM" id="SSF51604">
    <property type="entry name" value="Enolase C-terminal domain-like"/>
    <property type="match status" value="1"/>
</dbReference>
<dbReference type="EnsemblMetazoa" id="Aqu2.1.22310_001">
    <property type="protein sequence ID" value="Aqu2.1.22310_001"/>
    <property type="gene ID" value="Aqu2.1.22310"/>
</dbReference>
<proteinExistence type="inferred from homology"/>
<evidence type="ECO:0000256" key="8">
    <source>
        <dbReference type="ARBA" id="ARBA00073815"/>
    </source>
</evidence>
<protein>
    <recommendedName>
        <fullName evidence="8">Mitochondrial enolase superfamily member 1</fullName>
        <ecNumber evidence="3">4.2.1.68</ecNumber>
    </recommendedName>
    <alternativeName>
        <fullName evidence="9">L-fuconate dehydratase</fullName>
    </alternativeName>
</protein>
<dbReference type="InterPro" id="IPR018110">
    <property type="entry name" value="Mandel_Rmase/mucon_lact_enz_CS"/>
</dbReference>
<evidence type="ECO:0000256" key="6">
    <source>
        <dbReference type="ARBA" id="ARBA00023239"/>
    </source>
</evidence>
<dbReference type="FunFam" id="3.20.20.120:FF:000007">
    <property type="entry name" value="Mitochondrial enolase superfamily member 1"/>
    <property type="match status" value="1"/>
</dbReference>
<dbReference type="PANTHER" id="PTHR13794:SF58">
    <property type="entry name" value="MITOCHONDRIAL ENOLASE SUPERFAMILY MEMBER 1"/>
    <property type="match status" value="1"/>
</dbReference>
<comment type="catalytic activity">
    <reaction evidence="1">
        <text>L-fuconate = 2-dehydro-3-deoxy-L-fuconate + H2O</text>
        <dbReference type="Rhea" id="RHEA:22772"/>
        <dbReference type="ChEBI" id="CHEBI:15377"/>
        <dbReference type="ChEBI" id="CHEBI:21291"/>
        <dbReference type="ChEBI" id="CHEBI:37448"/>
        <dbReference type="EC" id="4.2.1.68"/>
    </reaction>
</comment>
<dbReference type="InterPro" id="IPR029065">
    <property type="entry name" value="Enolase_C-like"/>
</dbReference>